<proteinExistence type="predicted"/>
<dbReference type="EMBL" id="JYNZ01000003">
    <property type="protein sequence ID" value="KXK27014.1"/>
    <property type="molecule type" value="Genomic_DNA"/>
</dbReference>
<organism evidence="1 2">
    <name type="scientific">candidate division WS6 bacterium OLB20</name>
    <dbReference type="NCBI Taxonomy" id="1617426"/>
    <lineage>
        <taxon>Bacteria</taxon>
        <taxon>Candidatus Dojkabacteria</taxon>
    </lineage>
</organism>
<reference evidence="1 2" key="1">
    <citation type="submission" date="2015-02" db="EMBL/GenBank/DDBJ databases">
        <title>Improved understanding of the partial-nitritation anammox process through 23 genomes representing the majority of the microbial community.</title>
        <authorList>
            <person name="Speth D.R."/>
            <person name="In T Zandt M."/>
            <person name="Guerrero Cruz S."/>
            <person name="Jetten M.S."/>
            <person name="Dutilh B.E."/>
        </authorList>
    </citation>
    <scope>NUCLEOTIDE SEQUENCE [LARGE SCALE GENOMIC DNA]</scope>
    <source>
        <strain evidence="1">OLB20</strain>
    </source>
</reference>
<dbReference type="SUPFAM" id="SSF53756">
    <property type="entry name" value="UDP-Glycosyltransferase/glycogen phosphorylase"/>
    <property type="match status" value="1"/>
</dbReference>
<evidence type="ECO:0000313" key="1">
    <source>
        <dbReference type="EMBL" id="KXK27014.1"/>
    </source>
</evidence>
<dbReference type="AlphaFoldDB" id="A0A136LZD4"/>
<comment type="caution">
    <text evidence="1">The sequence shown here is derived from an EMBL/GenBank/DDBJ whole genome shotgun (WGS) entry which is preliminary data.</text>
</comment>
<protein>
    <submittedName>
        <fullName evidence="1">Uncharacterized protein</fullName>
    </submittedName>
</protein>
<name>A0A136LZD4_9BACT</name>
<dbReference type="STRING" id="1617426.TR69_WS6001001040"/>
<dbReference type="Gene3D" id="3.40.50.2000">
    <property type="entry name" value="Glycogen Phosphorylase B"/>
    <property type="match status" value="1"/>
</dbReference>
<dbReference type="Proteomes" id="UP000070457">
    <property type="component" value="Unassembled WGS sequence"/>
</dbReference>
<gene>
    <name evidence="1" type="ORF">TR69_WS6001001040</name>
</gene>
<sequence length="312" mass="35551">MKVALISVSHDPGDPDAKSVDIAIGRYLHHTMEGMSPLLGNDVDVTLVTNDSSRVSDDKGFAVHRAFRKNHLIGFALWRYFLRNRYEVVHLQHEFFIYGGPLRSVLLSLGLMFAPGAKRITTAHYIVDIDAVDTELVTSNNYRYPVWFIKFVLRVTYAILFMASHKIIVHEDSHKQILVKNWKRYFRTIDDRIAVVHHGVGKRESLPSEPARRQLGGKAQQYVLFFGYVSRHKGLELLLDAVEILQKRGHDISAIVAGGEHPKLASEKSYRTYYGELKKTRKRSAECCLARFRNRRGTPGNIFSCGPWSVSV</sequence>
<accession>A0A136LZD4</accession>
<evidence type="ECO:0000313" key="2">
    <source>
        <dbReference type="Proteomes" id="UP000070457"/>
    </source>
</evidence>